<dbReference type="RefSeq" id="WP_087651809.1">
    <property type="nucleotide sequence ID" value="NZ_CP021509.1"/>
</dbReference>
<dbReference type="EMBL" id="CP021509">
    <property type="protein sequence ID" value="ARW48136.1"/>
    <property type="molecule type" value="Genomic_DNA"/>
</dbReference>
<dbReference type="Pfam" id="PF06381">
    <property type="entry name" value="Phage_portal_3"/>
    <property type="match status" value="1"/>
</dbReference>
<feature type="domain" description="Anti-CBASS protein Acb1-like N-terminal" evidence="2">
    <location>
        <begin position="102"/>
        <end position="442"/>
    </location>
</feature>
<dbReference type="Proteomes" id="UP000196205">
    <property type="component" value="Chromosome"/>
</dbReference>
<reference evidence="3 4" key="1">
    <citation type="submission" date="2017-05" db="EMBL/GenBank/DDBJ databases">
        <title>Genome sequence of Acetobacter pasteurianus subsp. pasteurianus strain SRCM101342.</title>
        <authorList>
            <person name="Cho S.H."/>
        </authorList>
    </citation>
    <scope>NUCLEOTIDE SEQUENCE [LARGE SCALE GENOMIC DNA]</scope>
    <source>
        <strain evidence="3 4">SRCM101342</strain>
    </source>
</reference>
<gene>
    <name evidence="3" type="ORF">S1001342_01813</name>
</gene>
<feature type="compositionally biased region" description="Basic and acidic residues" evidence="1">
    <location>
        <begin position="455"/>
        <end position="465"/>
    </location>
</feature>
<evidence type="ECO:0000256" key="1">
    <source>
        <dbReference type="SAM" id="MobiDB-lite"/>
    </source>
</evidence>
<proteinExistence type="predicted"/>
<dbReference type="OrthoDB" id="7491028at2"/>
<name>A0A1Y0Y7I2_ACEPA</name>
<sequence length="508" mass="57380">MAKRKKRTARINEDDRAYAFDAEDRLAQEGMTSEQVSSLLAPYRPEQKGVVPAGKGIPKPAQDSAESMRSGLPGFGLLGQIFQEGIGFPGYGYLSSLILRAEYRNICDTIASKALKKWGKIISRDNDSSDEKNERIQKIEARMHELRCRDVLRQMLVHDMCFGQGKAAIILKNTADDELSKPLFLDAAKVGKKSLIGFRNIEPWWMTPSAYESENPLDEWFYRPKTWWMMGREIHSSRLLNITMRPVPDLFKPAFNFGGMPLTLMAKPYVTNWLRARQSVSDMLYAYSVVVLKTDLTTLMSAEGRRNLRQRVKEFTALRNNMGVQICGQDEEVDILASPLTGLNDLQTAALEQICAVSKIPVVEYTSNQPSGLNASSDSELECWRDTLTAIRENDCGPALQSMISVIQLDLDGEIDADLIWRWDDLNEVSETEANKMFVEKSRALSQLVEDEILRPSEARDDLRQDPSSPFSRIGLKDEEDDALDERAQEEPPKRNDRPVEGDEGEDA</sequence>
<dbReference type="AlphaFoldDB" id="A0A1Y0Y7I2"/>
<accession>A0A1Y0Y7I2</accession>
<organism evidence="3 4">
    <name type="scientific">Acetobacter pasteurianus subsp. pasteurianus</name>
    <dbReference type="NCBI Taxonomy" id="481145"/>
    <lineage>
        <taxon>Bacteria</taxon>
        <taxon>Pseudomonadati</taxon>
        <taxon>Pseudomonadota</taxon>
        <taxon>Alphaproteobacteria</taxon>
        <taxon>Acetobacterales</taxon>
        <taxon>Acetobacteraceae</taxon>
        <taxon>Acetobacter</taxon>
    </lineage>
</organism>
<dbReference type="InterPro" id="IPR024459">
    <property type="entry name" value="Acb1-like_N"/>
</dbReference>
<evidence type="ECO:0000313" key="4">
    <source>
        <dbReference type="Proteomes" id="UP000196205"/>
    </source>
</evidence>
<evidence type="ECO:0000259" key="2">
    <source>
        <dbReference type="Pfam" id="PF06381"/>
    </source>
</evidence>
<feature type="compositionally biased region" description="Basic and acidic residues" evidence="1">
    <location>
        <begin position="485"/>
        <end position="501"/>
    </location>
</feature>
<protein>
    <recommendedName>
        <fullName evidence="2">Anti-CBASS protein Acb1-like N-terminal domain-containing protein</fullName>
    </recommendedName>
</protein>
<evidence type="ECO:0000313" key="3">
    <source>
        <dbReference type="EMBL" id="ARW48136.1"/>
    </source>
</evidence>
<feature type="region of interest" description="Disordered" evidence="1">
    <location>
        <begin position="455"/>
        <end position="508"/>
    </location>
</feature>